<organism evidence="6">
    <name type="scientific">marine sediment metagenome</name>
    <dbReference type="NCBI Taxonomy" id="412755"/>
    <lineage>
        <taxon>unclassified sequences</taxon>
        <taxon>metagenomes</taxon>
        <taxon>ecological metagenomes</taxon>
    </lineage>
</organism>
<dbReference type="GO" id="GO:0015627">
    <property type="term" value="C:type II protein secretion system complex"/>
    <property type="evidence" value="ECO:0007669"/>
    <property type="project" value="TreeGrafter"/>
</dbReference>
<comment type="subcellular location">
    <subcellularLocation>
        <location evidence="1">Membrane</location>
    </subcellularLocation>
</comment>
<feature type="non-terminal residue" evidence="6">
    <location>
        <position position="1"/>
    </location>
</feature>
<evidence type="ECO:0000256" key="4">
    <source>
        <dbReference type="SAM" id="MobiDB-lite"/>
    </source>
</evidence>
<evidence type="ECO:0000256" key="1">
    <source>
        <dbReference type="ARBA" id="ARBA00004370"/>
    </source>
</evidence>
<proteinExistence type="predicted"/>
<name>X1NX03_9ZZZZ</name>
<dbReference type="GO" id="GO:0009306">
    <property type="term" value="P:protein secretion"/>
    <property type="evidence" value="ECO:0007669"/>
    <property type="project" value="InterPro"/>
</dbReference>
<dbReference type="PANTHER" id="PTHR30332">
    <property type="entry name" value="PROBABLE GENERAL SECRETION PATHWAY PROTEIN D"/>
    <property type="match status" value="1"/>
</dbReference>
<feature type="non-terminal residue" evidence="6">
    <location>
        <position position="273"/>
    </location>
</feature>
<dbReference type="Pfam" id="PF00263">
    <property type="entry name" value="Secretin"/>
    <property type="match status" value="1"/>
</dbReference>
<evidence type="ECO:0000256" key="3">
    <source>
        <dbReference type="ARBA" id="ARBA00023136"/>
    </source>
</evidence>
<sequence length="273" mass="30269">LAKIDRITPQILVEVRIYDITIREGFEIGVDWLVGRNTPLTNITEKNTYTRTDTTTSPTDTSEETITTTTNTPSDPCDGILSVLTQTIIPGTTGYQIEDIDEITKENTQTWLRETYRKSKPFAGGSFDTTSGGTVRFGLLNDAVDVEFVLNILHTEKNAKLLANPRILVLDNETALFDIVTEHPYVERTISGGTVTESVKFKNVGIKLEVTPKITRDSMLRLHIVPEFGVFVERVQLATSNVPVVDTRKVDTIALVKDGQTVVLGGLRKKDTT</sequence>
<evidence type="ECO:0000259" key="5">
    <source>
        <dbReference type="Pfam" id="PF00263"/>
    </source>
</evidence>
<gene>
    <name evidence="6" type="ORF">S06H3_35468</name>
</gene>
<feature type="region of interest" description="Disordered" evidence="4">
    <location>
        <begin position="47"/>
        <end position="73"/>
    </location>
</feature>
<keyword evidence="2" id="KW-0732">Signal</keyword>
<evidence type="ECO:0000313" key="6">
    <source>
        <dbReference type="EMBL" id="GAI23194.1"/>
    </source>
</evidence>
<comment type="caution">
    <text evidence="6">The sequence shown here is derived from an EMBL/GenBank/DDBJ whole genome shotgun (WGS) entry which is preliminary data.</text>
</comment>
<feature type="domain" description="Type II/III secretion system secretin-like" evidence="5">
    <location>
        <begin position="153"/>
        <end position="272"/>
    </location>
</feature>
<dbReference type="AlphaFoldDB" id="X1NX03"/>
<evidence type="ECO:0000256" key="2">
    <source>
        <dbReference type="ARBA" id="ARBA00022729"/>
    </source>
</evidence>
<dbReference type="PANTHER" id="PTHR30332:SF24">
    <property type="entry name" value="SECRETIN GSPD-RELATED"/>
    <property type="match status" value="1"/>
</dbReference>
<dbReference type="InterPro" id="IPR004846">
    <property type="entry name" value="T2SS/T3SS_dom"/>
</dbReference>
<reference evidence="6" key="1">
    <citation type="journal article" date="2014" name="Front. Microbiol.">
        <title>High frequency of phylogenetically diverse reductive dehalogenase-homologous genes in deep subseafloor sedimentary metagenomes.</title>
        <authorList>
            <person name="Kawai M."/>
            <person name="Futagami T."/>
            <person name="Toyoda A."/>
            <person name="Takaki Y."/>
            <person name="Nishi S."/>
            <person name="Hori S."/>
            <person name="Arai W."/>
            <person name="Tsubouchi T."/>
            <person name="Morono Y."/>
            <person name="Uchiyama I."/>
            <person name="Ito T."/>
            <person name="Fujiyama A."/>
            <person name="Inagaki F."/>
            <person name="Takami H."/>
        </authorList>
    </citation>
    <scope>NUCLEOTIDE SEQUENCE</scope>
    <source>
        <strain evidence="6">Expedition CK06-06</strain>
    </source>
</reference>
<protein>
    <recommendedName>
        <fullName evidence="5">Type II/III secretion system secretin-like domain-containing protein</fullName>
    </recommendedName>
</protein>
<accession>X1NX03</accession>
<dbReference type="EMBL" id="BARV01021395">
    <property type="protein sequence ID" value="GAI23194.1"/>
    <property type="molecule type" value="Genomic_DNA"/>
</dbReference>
<dbReference type="GO" id="GO:0016020">
    <property type="term" value="C:membrane"/>
    <property type="evidence" value="ECO:0007669"/>
    <property type="project" value="UniProtKB-SubCell"/>
</dbReference>
<keyword evidence="3" id="KW-0472">Membrane</keyword>
<dbReference type="InterPro" id="IPR050810">
    <property type="entry name" value="Bact_Secretion_Sys_Channel"/>
</dbReference>